<keyword evidence="1" id="KW-0812">Transmembrane</keyword>
<keyword evidence="1" id="KW-0472">Membrane</keyword>
<evidence type="ECO:0000313" key="2">
    <source>
        <dbReference type="EMBL" id="QBM28283.1"/>
    </source>
</evidence>
<evidence type="ECO:0008006" key="4">
    <source>
        <dbReference type="Google" id="ProtNLM"/>
    </source>
</evidence>
<keyword evidence="3" id="KW-1185">Reference proteome</keyword>
<dbReference type="NCBIfam" id="TIGR03758">
    <property type="entry name" value="conj_TIGR03758"/>
    <property type="match status" value="1"/>
</dbReference>
<keyword evidence="1" id="KW-1133">Transmembrane helix</keyword>
<sequence length="77" mass="8344">MDPTMSLAFEAGSGVSPTALRTTVQLIASGVILLVFAWAMLAIFNAYKEERASLMSATWSALKVMVILAVLFFAVFR</sequence>
<name>A0A4V1ABK5_HYDPS</name>
<feature type="transmembrane region" description="Helical" evidence="1">
    <location>
        <begin position="59"/>
        <end position="76"/>
    </location>
</feature>
<accession>A0A4V1ABK5</accession>
<organism evidence="2 3">
    <name type="scientific">Hydrogenophaga pseudoflava</name>
    <name type="common">Pseudomonas carboxydoflava</name>
    <dbReference type="NCBI Taxonomy" id="47421"/>
    <lineage>
        <taxon>Bacteria</taxon>
        <taxon>Pseudomonadati</taxon>
        <taxon>Pseudomonadota</taxon>
        <taxon>Betaproteobacteria</taxon>
        <taxon>Burkholderiales</taxon>
        <taxon>Comamonadaceae</taxon>
        <taxon>Hydrogenophaga</taxon>
    </lineage>
</organism>
<dbReference type="InterPro" id="IPR021676">
    <property type="entry name" value="DUF3262"/>
</dbReference>
<dbReference type="AlphaFoldDB" id="A0A4V1ABK5"/>
<evidence type="ECO:0000313" key="3">
    <source>
        <dbReference type="Proteomes" id="UP000293912"/>
    </source>
</evidence>
<dbReference type="Pfam" id="PF11660">
    <property type="entry name" value="DUF3262"/>
    <property type="match status" value="1"/>
</dbReference>
<protein>
    <recommendedName>
        <fullName evidence="4">Integrating conjugative element protein, PFL_4701 family</fullName>
    </recommendedName>
</protein>
<dbReference type="KEGG" id="hpse:HPF_11340"/>
<proteinExistence type="predicted"/>
<gene>
    <name evidence="2" type="ORF">HPF_11340</name>
</gene>
<evidence type="ECO:0000256" key="1">
    <source>
        <dbReference type="SAM" id="Phobius"/>
    </source>
</evidence>
<feature type="transmembrane region" description="Helical" evidence="1">
    <location>
        <begin position="26"/>
        <end position="47"/>
    </location>
</feature>
<dbReference type="EMBL" id="CP037867">
    <property type="protein sequence ID" value="QBM28283.1"/>
    <property type="molecule type" value="Genomic_DNA"/>
</dbReference>
<reference evidence="2 3" key="1">
    <citation type="submission" date="2019-03" db="EMBL/GenBank/DDBJ databases">
        <authorList>
            <person name="Sebastian G."/>
            <person name="Baumann P."/>
            <person name="Ruckert C."/>
            <person name="Kalinowski J."/>
            <person name="Nebel B."/>
            <person name="Takors R."/>
            <person name="Blombach B."/>
        </authorList>
    </citation>
    <scope>NUCLEOTIDE SEQUENCE [LARGE SCALE GENOMIC DNA]</scope>
    <source>
        <strain evidence="2 3">DSM 1084</strain>
    </source>
</reference>
<dbReference type="RefSeq" id="WP_133156644.1">
    <property type="nucleotide sequence ID" value="NZ_CP037867.1"/>
</dbReference>
<dbReference type="Proteomes" id="UP000293912">
    <property type="component" value="Chromosome"/>
</dbReference>